<dbReference type="GO" id="GO:1904161">
    <property type="term" value="P:DNA synthesis involved in UV-damage excision repair"/>
    <property type="evidence" value="ECO:0007669"/>
    <property type="project" value="TreeGrafter"/>
</dbReference>
<feature type="compositionally biased region" description="Basic and acidic residues" evidence="5">
    <location>
        <begin position="233"/>
        <end position="244"/>
    </location>
</feature>
<feature type="compositionally biased region" description="Acidic residues" evidence="5">
    <location>
        <begin position="340"/>
        <end position="357"/>
    </location>
</feature>
<feature type="compositionally biased region" description="Low complexity" evidence="5">
    <location>
        <begin position="247"/>
        <end position="262"/>
    </location>
</feature>
<gene>
    <name evidence="6" type="ORF">N7493_009784</name>
</gene>
<keyword evidence="4" id="KW-0539">Nucleus</keyword>
<dbReference type="GO" id="GO:0006271">
    <property type="term" value="P:DNA strand elongation involved in DNA replication"/>
    <property type="evidence" value="ECO:0007669"/>
    <property type="project" value="TreeGrafter"/>
</dbReference>
<evidence type="ECO:0000256" key="5">
    <source>
        <dbReference type="SAM" id="MobiDB-lite"/>
    </source>
</evidence>
<name>A0AAD6HEV8_9EURO</name>
<feature type="compositionally biased region" description="Basic and acidic residues" evidence="5">
    <location>
        <begin position="320"/>
        <end position="339"/>
    </location>
</feature>
<comment type="subcellular location">
    <subcellularLocation>
        <location evidence="1">Nucleus</location>
    </subcellularLocation>
</comment>
<evidence type="ECO:0000256" key="4">
    <source>
        <dbReference type="ARBA" id="ARBA00023242"/>
    </source>
</evidence>
<evidence type="ECO:0000256" key="2">
    <source>
        <dbReference type="ARBA" id="ARBA00017589"/>
    </source>
</evidence>
<evidence type="ECO:0000256" key="1">
    <source>
        <dbReference type="ARBA" id="ARBA00004123"/>
    </source>
</evidence>
<feature type="compositionally biased region" description="Basic and acidic residues" evidence="5">
    <location>
        <begin position="213"/>
        <end position="223"/>
    </location>
</feature>
<comment type="caution">
    <text evidence="6">The sequence shown here is derived from an EMBL/GenBank/DDBJ whole genome shotgun (WGS) entry which is preliminary data.</text>
</comment>
<evidence type="ECO:0000256" key="3">
    <source>
        <dbReference type="ARBA" id="ARBA00022705"/>
    </source>
</evidence>
<dbReference type="PANTHER" id="PTHR17598">
    <property type="entry name" value="DNA POLYMERASE DELTA SUBUNIT 3"/>
    <property type="match status" value="1"/>
</dbReference>
<dbReference type="GO" id="GO:0006297">
    <property type="term" value="P:nucleotide-excision repair, DNA gap filling"/>
    <property type="evidence" value="ECO:0007669"/>
    <property type="project" value="TreeGrafter"/>
</dbReference>
<dbReference type="GO" id="GO:0043625">
    <property type="term" value="C:delta DNA polymerase complex"/>
    <property type="evidence" value="ECO:0007669"/>
    <property type="project" value="InterPro"/>
</dbReference>
<feature type="region of interest" description="Disordered" evidence="5">
    <location>
        <begin position="84"/>
        <end position="121"/>
    </location>
</feature>
<dbReference type="AlphaFoldDB" id="A0AAD6HEV8"/>
<keyword evidence="3" id="KW-0235">DNA replication</keyword>
<feature type="region of interest" description="Disordered" evidence="5">
    <location>
        <begin position="196"/>
        <end position="452"/>
    </location>
</feature>
<reference evidence="6" key="2">
    <citation type="submission" date="2023-01" db="EMBL/GenBank/DDBJ databases">
        <authorList>
            <person name="Petersen C."/>
        </authorList>
    </citation>
    <scope>NUCLEOTIDE SEQUENCE</scope>
    <source>
        <strain evidence="6">IBT 17514</strain>
    </source>
</reference>
<reference evidence="6" key="1">
    <citation type="journal article" date="2023" name="IMA Fungus">
        <title>Comparative genomic study of the Penicillium genus elucidates a diverse pangenome and 15 lateral gene transfer events.</title>
        <authorList>
            <person name="Petersen C."/>
            <person name="Sorensen T."/>
            <person name="Nielsen M.R."/>
            <person name="Sondergaard T.E."/>
            <person name="Sorensen J.L."/>
            <person name="Fitzpatrick D.A."/>
            <person name="Frisvad J.C."/>
            <person name="Nielsen K.L."/>
        </authorList>
    </citation>
    <scope>NUCLEOTIDE SEQUENCE</scope>
    <source>
        <strain evidence="6">IBT 17514</strain>
    </source>
</reference>
<dbReference type="Gene3D" id="3.90.1030.20">
    <property type="entry name" value="DNA polymerase delta, p66 (Cdc27) subunit, wHTH domain"/>
    <property type="match status" value="1"/>
</dbReference>
<dbReference type="PANTHER" id="PTHR17598:SF13">
    <property type="entry name" value="DNA POLYMERASE DELTA SUBUNIT 3"/>
    <property type="match status" value="1"/>
</dbReference>
<keyword evidence="7" id="KW-1185">Reference proteome</keyword>
<evidence type="ECO:0000313" key="7">
    <source>
        <dbReference type="Proteomes" id="UP001215712"/>
    </source>
</evidence>
<evidence type="ECO:0000313" key="6">
    <source>
        <dbReference type="EMBL" id="KAJ5710192.1"/>
    </source>
</evidence>
<proteinExistence type="predicted"/>
<dbReference type="GO" id="GO:0003887">
    <property type="term" value="F:DNA-directed DNA polymerase activity"/>
    <property type="evidence" value="ECO:0007669"/>
    <property type="project" value="TreeGrafter"/>
</dbReference>
<accession>A0AAD6HEV8</accession>
<dbReference type="EMBL" id="JAQJAN010000017">
    <property type="protein sequence ID" value="KAJ5710192.1"/>
    <property type="molecule type" value="Genomic_DNA"/>
</dbReference>
<dbReference type="Pfam" id="PF09507">
    <property type="entry name" value="CDC27"/>
    <property type="match status" value="1"/>
</dbReference>
<feature type="compositionally biased region" description="Low complexity" evidence="5">
    <location>
        <begin position="429"/>
        <end position="444"/>
    </location>
</feature>
<protein>
    <recommendedName>
        <fullName evidence="2">DNA polymerase delta subunit 3</fullName>
    </recommendedName>
</protein>
<feature type="compositionally biased region" description="Basic and acidic residues" evidence="5">
    <location>
        <begin position="398"/>
        <end position="411"/>
    </location>
</feature>
<organism evidence="6 7">
    <name type="scientific">Penicillium malachiteum</name>
    <dbReference type="NCBI Taxonomy" id="1324776"/>
    <lineage>
        <taxon>Eukaryota</taxon>
        <taxon>Fungi</taxon>
        <taxon>Dikarya</taxon>
        <taxon>Ascomycota</taxon>
        <taxon>Pezizomycotina</taxon>
        <taxon>Eurotiomycetes</taxon>
        <taxon>Eurotiomycetidae</taxon>
        <taxon>Eurotiales</taxon>
        <taxon>Aspergillaceae</taxon>
        <taxon>Penicillium</taxon>
    </lineage>
</organism>
<feature type="compositionally biased region" description="Acidic residues" evidence="5">
    <location>
        <begin position="299"/>
        <end position="311"/>
    </location>
</feature>
<dbReference type="Proteomes" id="UP001215712">
    <property type="component" value="Unassembled WGS sequence"/>
</dbReference>
<feature type="compositionally biased region" description="Basic residues" evidence="5">
    <location>
        <begin position="384"/>
        <end position="397"/>
    </location>
</feature>
<dbReference type="InterPro" id="IPR019038">
    <property type="entry name" value="POLD3"/>
</dbReference>
<feature type="compositionally biased region" description="Polar residues" evidence="5">
    <location>
        <begin position="104"/>
        <end position="120"/>
    </location>
</feature>
<dbReference type="InterPro" id="IPR041913">
    <property type="entry name" value="POLD3_sf"/>
</dbReference>
<sequence>MDPKLFLAENVLNERRPITYRSLSRALKVHANRAKQYALYIILLGGEDLGLICSYRLLYEFHRNENTKNPGSVHATYVITGLQSSPSTSTAATNGNVKDEDEVMQSSPYLPSSIPNQDSASEPARFMAVMLAREEDLDEAKSTFHSISTIHVYSIQSTILQDLNVLVDVAREVATTHAQDDPLECGKQWGMIQNRNVKRRTGARPPPPAPSKTEPKAAPKVKPEPTIPAKRPLQKESSIKEESKAQPSSANDSDASSKSAKPAPKHEKGSLFSSFAKAKPKAKTTKAPEPVAPPPGEDMVLDDASEEEQEELFPNSGEKSTSEMRERKKEREEKLKQMMEDDDADDEEMPDADEEEPAREPTPVEQPPPPKPTELKEEVTVQGGRRRGKRQVMKKRTMKDEEGFLVTREEATWESFSEDEPAPPKKKPAVNVPKGKGPKPGQGNIMSFFGKK</sequence>
<feature type="compositionally biased region" description="Polar residues" evidence="5">
    <location>
        <begin position="84"/>
        <end position="96"/>
    </location>
</feature>